<evidence type="ECO:0000313" key="1">
    <source>
        <dbReference type="EMBL" id="PCD76193.1"/>
    </source>
</evidence>
<gene>
    <name evidence="1" type="ORF">CLN94_10205</name>
</gene>
<dbReference type="InterPro" id="IPR015001">
    <property type="entry name" value="DUF1850"/>
</dbReference>
<evidence type="ECO:0008006" key="3">
    <source>
        <dbReference type="Google" id="ProtNLM"/>
    </source>
</evidence>
<keyword evidence="2" id="KW-1185">Reference proteome</keyword>
<dbReference type="OrthoDB" id="5298197at2"/>
<dbReference type="Pfam" id="PF08905">
    <property type="entry name" value="DUF1850"/>
    <property type="match status" value="1"/>
</dbReference>
<evidence type="ECO:0000313" key="2">
    <source>
        <dbReference type="Proteomes" id="UP000243507"/>
    </source>
</evidence>
<organism evidence="1 2">
    <name type="scientific">Pseudothioclava arenosa</name>
    <dbReference type="NCBI Taxonomy" id="1795308"/>
    <lineage>
        <taxon>Bacteria</taxon>
        <taxon>Pseudomonadati</taxon>
        <taxon>Pseudomonadota</taxon>
        <taxon>Alphaproteobacteria</taxon>
        <taxon>Rhodobacterales</taxon>
        <taxon>Paracoccaceae</taxon>
        <taxon>Pseudothioclava</taxon>
    </lineage>
</organism>
<dbReference type="Proteomes" id="UP000243507">
    <property type="component" value="Unassembled WGS sequence"/>
</dbReference>
<accession>A0A2A4CJJ1</accession>
<dbReference type="RefSeq" id="WP_096433841.1">
    <property type="nucleotide sequence ID" value="NZ_NTJD01000007.1"/>
</dbReference>
<proteinExistence type="predicted"/>
<reference evidence="1 2" key="1">
    <citation type="submission" date="2017-09" db="EMBL/GenBank/DDBJ databases">
        <title>A multilocus sequence analysis scheme for characterization of bacteria in the genus Thioclava.</title>
        <authorList>
            <person name="Liu Y."/>
            <person name="Shao Z."/>
        </authorList>
    </citation>
    <scope>NUCLEOTIDE SEQUENCE [LARGE SCALE GENOMIC DNA]</scope>
    <source>
        <strain evidence="1 2">CAU 1312</strain>
    </source>
</reference>
<dbReference type="AlphaFoldDB" id="A0A2A4CJJ1"/>
<sequence length="126" mass="13408">MSSCLIAGVVIIALESGGGFSLEWTHSVEKESWREDWQVSDGRMILRRAAVKGSGAGMEPGPDGWFEDGWWVWEPTAPPVAELVLAASGETPSGWRLCGRDCITLGAAPAEPLVLRPCRGDEAVGG</sequence>
<protein>
    <recommendedName>
        <fullName evidence="3">DUF1850 domain-containing protein</fullName>
    </recommendedName>
</protein>
<comment type="caution">
    <text evidence="1">The sequence shown here is derived from an EMBL/GenBank/DDBJ whole genome shotgun (WGS) entry which is preliminary data.</text>
</comment>
<dbReference type="EMBL" id="NTJD01000007">
    <property type="protein sequence ID" value="PCD76193.1"/>
    <property type="molecule type" value="Genomic_DNA"/>
</dbReference>
<name>A0A2A4CJJ1_9RHOB</name>